<dbReference type="SUPFAM" id="SSF52200">
    <property type="entry name" value="Toll/Interleukin receptor TIR domain"/>
    <property type="match status" value="1"/>
</dbReference>
<dbReference type="Gene3D" id="3.40.50.10140">
    <property type="entry name" value="Toll/interleukin-1 receptor homology (TIR) domain"/>
    <property type="match status" value="1"/>
</dbReference>
<dbReference type="PROSITE" id="PS50104">
    <property type="entry name" value="TIR"/>
    <property type="match status" value="1"/>
</dbReference>
<dbReference type="PRINTS" id="PR00364">
    <property type="entry name" value="DISEASERSIST"/>
</dbReference>
<dbReference type="InterPro" id="IPR000157">
    <property type="entry name" value="TIR_dom"/>
</dbReference>
<dbReference type="SUPFAM" id="SSF52540">
    <property type="entry name" value="P-loop containing nucleoside triphosphate hydrolases"/>
    <property type="match status" value="1"/>
</dbReference>
<dbReference type="Gene3D" id="3.40.50.300">
    <property type="entry name" value="P-loop containing nucleotide triphosphate hydrolases"/>
    <property type="match status" value="1"/>
</dbReference>
<evidence type="ECO:0000256" key="4">
    <source>
        <dbReference type="SAM" id="Coils"/>
    </source>
</evidence>
<organism evidence="7 8">
    <name type="scientific">Crotalaria pallida</name>
    <name type="common">Smooth rattlebox</name>
    <name type="synonym">Crotalaria striata</name>
    <dbReference type="NCBI Taxonomy" id="3830"/>
    <lineage>
        <taxon>Eukaryota</taxon>
        <taxon>Viridiplantae</taxon>
        <taxon>Streptophyta</taxon>
        <taxon>Embryophyta</taxon>
        <taxon>Tracheophyta</taxon>
        <taxon>Spermatophyta</taxon>
        <taxon>Magnoliopsida</taxon>
        <taxon>eudicotyledons</taxon>
        <taxon>Gunneridae</taxon>
        <taxon>Pentapetalae</taxon>
        <taxon>rosids</taxon>
        <taxon>fabids</taxon>
        <taxon>Fabales</taxon>
        <taxon>Fabaceae</taxon>
        <taxon>Papilionoideae</taxon>
        <taxon>50 kb inversion clade</taxon>
        <taxon>genistoids sensu lato</taxon>
        <taxon>core genistoids</taxon>
        <taxon>Crotalarieae</taxon>
        <taxon>Crotalaria</taxon>
    </lineage>
</organism>
<evidence type="ECO:0000256" key="1">
    <source>
        <dbReference type="ARBA" id="ARBA00022614"/>
    </source>
</evidence>
<keyword evidence="1" id="KW-0433">Leucine-rich repeat</keyword>
<accession>A0AAN9PB64</accession>
<feature type="domain" description="TIR" evidence="6">
    <location>
        <begin position="16"/>
        <end position="185"/>
    </location>
</feature>
<dbReference type="InterPro" id="IPR032675">
    <property type="entry name" value="LRR_dom_sf"/>
</dbReference>
<comment type="caution">
    <text evidence="7">The sequence shown here is derived from an EMBL/GenBank/DDBJ whole genome shotgun (WGS) entry which is preliminary data.</text>
</comment>
<name>A0AAN9PB64_CROPI</name>
<keyword evidence="8" id="KW-1185">Reference proteome</keyword>
<dbReference type="Gene3D" id="3.80.10.10">
    <property type="entry name" value="Ribonuclease Inhibitor"/>
    <property type="match status" value="2"/>
</dbReference>
<evidence type="ECO:0000256" key="2">
    <source>
        <dbReference type="ARBA" id="ARBA00022737"/>
    </source>
</evidence>
<evidence type="ECO:0000256" key="3">
    <source>
        <dbReference type="ARBA" id="ARBA00022821"/>
    </source>
</evidence>
<dbReference type="InterPro" id="IPR002182">
    <property type="entry name" value="NB-ARC"/>
</dbReference>
<gene>
    <name evidence="7" type="ORF">RIF29_06277</name>
</gene>
<dbReference type="Proteomes" id="UP001372338">
    <property type="component" value="Unassembled WGS sequence"/>
</dbReference>
<dbReference type="EMBL" id="JAYWIO010000001">
    <property type="protein sequence ID" value="KAK7291272.1"/>
    <property type="molecule type" value="Genomic_DNA"/>
</dbReference>
<dbReference type="Pfam" id="PF00931">
    <property type="entry name" value="NB-ARC"/>
    <property type="match status" value="1"/>
</dbReference>
<protein>
    <recommendedName>
        <fullName evidence="6">TIR domain-containing protein</fullName>
    </recommendedName>
</protein>
<dbReference type="InterPro" id="IPR044974">
    <property type="entry name" value="Disease_R_plants"/>
</dbReference>
<keyword evidence="2" id="KW-0677">Repeat</keyword>
<evidence type="ECO:0000313" key="8">
    <source>
        <dbReference type="Proteomes" id="UP001372338"/>
    </source>
</evidence>
<dbReference type="InterPro" id="IPR042197">
    <property type="entry name" value="Apaf_helical"/>
</dbReference>
<evidence type="ECO:0000313" key="7">
    <source>
        <dbReference type="EMBL" id="KAK7291272.1"/>
    </source>
</evidence>
<dbReference type="SMART" id="SM00255">
    <property type="entry name" value="TIR"/>
    <property type="match status" value="1"/>
</dbReference>
<dbReference type="InterPro" id="IPR027417">
    <property type="entry name" value="P-loop_NTPase"/>
</dbReference>
<reference evidence="7 8" key="1">
    <citation type="submission" date="2024-01" db="EMBL/GenBank/DDBJ databases">
        <title>The genomes of 5 underutilized Papilionoideae crops provide insights into root nodulation and disease resistanc.</title>
        <authorList>
            <person name="Yuan L."/>
        </authorList>
    </citation>
    <scope>NUCLEOTIDE SEQUENCE [LARGE SCALE GENOMIC DNA]</scope>
    <source>
        <strain evidence="7">ZHUSHIDOU_FW_LH</strain>
        <tissue evidence="7">Leaf</tissue>
    </source>
</reference>
<dbReference type="InterPro" id="IPR003593">
    <property type="entry name" value="AAA+_ATPase"/>
</dbReference>
<dbReference type="InterPro" id="IPR035897">
    <property type="entry name" value="Toll_tir_struct_dom_sf"/>
</dbReference>
<dbReference type="Gene3D" id="1.10.8.430">
    <property type="entry name" value="Helical domain of apoptotic protease-activating factors"/>
    <property type="match status" value="1"/>
</dbReference>
<evidence type="ECO:0000256" key="5">
    <source>
        <dbReference type="SAM" id="MobiDB-lite"/>
    </source>
</evidence>
<keyword evidence="3" id="KW-0611">Plant defense</keyword>
<dbReference type="SUPFAM" id="SSF52058">
    <property type="entry name" value="L domain-like"/>
    <property type="match status" value="1"/>
</dbReference>
<dbReference type="GO" id="GO:0043531">
    <property type="term" value="F:ADP binding"/>
    <property type="evidence" value="ECO:0007669"/>
    <property type="project" value="InterPro"/>
</dbReference>
<dbReference type="InterPro" id="IPR036390">
    <property type="entry name" value="WH_DNA-bd_sf"/>
</dbReference>
<dbReference type="PANTHER" id="PTHR11017">
    <property type="entry name" value="LEUCINE-RICH REPEAT-CONTAINING PROTEIN"/>
    <property type="match status" value="1"/>
</dbReference>
<dbReference type="Pfam" id="PF01582">
    <property type="entry name" value="TIR"/>
    <property type="match status" value="1"/>
</dbReference>
<evidence type="ECO:0000259" key="6">
    <source>
        <dbReference type="PROSITE" id="PS50104"/>
    </source>
</evidence>
<feature type="region of interest" description="Disordered" evidence="5">
    <location>
        <begin position="1015"/>
        <end position="1058"/>
    </location>
</feature>
<keyword evidence="4" id="KW-0175">Coiled coil</keyword>
<dbReference type="PANTHER" id="PTHR11017:SF570">
    <property type="entry name" value="DISEASE RESISTANCE PROTEIN (TIR-NBS CLASS)-RELATED"/>
    <property type="match status" value="1"/>
</dbReference>
<dbReference type="GO" id="GO:0007165">
    <property type="term" value="P:signal transduction"/>
    <property type="evidence" value="ECO:0007669"/>
    <property type="project" value="InterPro"/>
</dbReference>
<dbReference type="SUPFAM" id="SSF46785">
    <property type="entry name" value="Winged helix' DNA-binding domain"/>
    <property type="match status" value="1"/>
</dbReference>
<dbReference type="GO" id="GO:0006952">
    <property type="term" value="P:defense response"/>
    <property type="evidence" value="ECO:0007669"/>
    <property type="project" value="UniProtKB-KW"/>
</dbReference>
<dbReference type="SMART" id="SM00382">
    <property type="entry name" value="AAA"/>
    <property type="match status" value="1"/>
</dbReference>
<proteinExistence type="predicted"/>
<feature type="coiled-coil region" evidence="4">
    <location>
        <begin position="1162"/>
        <end position="1189"/>
    </location>
</feature>
<dbReference type="Pfam" id="PF23282">
    <property type="entry name" value="WHD_ROQ1"/>
    <property type="match status" value="1"/>
</dbReference>
<sequence length="1284" mass="146298">MALPSSSFSSPLKDTYKHDVYLSFCGFDTRFGFTGNLYYALSQRGVSTFIDHHGFGEGSSSLLEAIKQSIQDSRMALIIFSKNYAFSSYCLDELAYILECAKGKDLWICPIFYDVGPSEVRDQTGTFGEALAKHEQKILSKEKVQKWRLALRQATDLPAWHFVQQRGEYEYLFVRRIVGVVSRKLKRNPHPPPHPPPPLHVANYPVGLDAHMENVKSLLYFEFDNKATMLGIYGLGGIGKSTIARAIFNSIEDQFEGSCFLANVREESARHGLVQIQETMLSQLVGEGSIKLGDVNHGVSVLKQKLQQKKVLVIVDDVNKKEQLQATAGGLDWFGFGSIIIITTRNKHLLDMHGIEKLYEVNGLNESEALELFRWNAFRNNEVDPSYMQIIKRATDYAGGIPLALEIIGSNLFGKTVRDWKSTLDKYERIPNKDVQQILRVSYDGLEENAKEIFLDIACFFKGCSERYVTSMLHARGFYPEIGMMELKDHSLIKILIHDEDNVVTMHELIRRMGKEIVRQQSTNLPNKGNRLWFHEDIIDILENNMDNDNIEAMMLDMPEDKEVHWNPNDFGKMKSLRMLIVKNVCHFKSPVNLPNRLRVLEWWGHPSASFPFDSLLKNLMVLDLSYSNFEWGKPLEKSKSLRHLILRGCDFITRIPDLSGSPNLTELYVDDCTNLTSVHDSVGFLDKLQSFSAKGCTMLKKIPCGIKLPSLEYLCLRGCSKLDIFPEIFGPMEKLQFVDFEGTAIENLPFSMQNLKGLQSLSLNRCTILSIDILTNMVQNLPTVFPSLKKLRLEGSNLKMIPKSIEKCCLLKDLTVKDSKQLNEITGLPQNITSLNAINCPSLNIHAAATNMVLKKIFEQGSSIKRTFRLGGERLPEWFDLSNKGNSLRFWFRNRIPDITVGVVTWGAYTGYDYYFKINNGFEISCSNLFSHSCFEPEEIFISNDLHAILSSQSTPPLLDEWNYAEISFVQSSKSYHHLIEPVRWSGVYVNRENTSMKDILFTNPYPAVYEHQEMAPEESSQAQGEDDVEMKASYANPDGGARVPSHSHDKSTTAPPSEVAREIAQDFIDNDASILLHPEECRDMKARLDDLSNLSEDDGISRGMITFISEASNKFANWCREYTEATEKIEFTASELSRADKLEAGLKVNKKLFRQIILVESDLLQNLTKMEEEKKKLEEQINAIKADIPSNQSGKKKVLEEQINVIVADISSYQLEKKMVHRRKRGIFEEGKMLKTQRDELRKKKPDLLHEHGLAKETQTKITDEWSKLGENFKKIFVELYT</sequence>
<dbReference type="InterPro" id="IPR058192">
    <property type="entry name" value="WHD_ROQ1-like"/>
</dbReference>